<dbReference type="InterPro" id="IPR054252">
    <property type="entry name" value="Pam3_gp18"/>
</dbReference>
<dbReference type="Proteomes" id="UP000699865">
    <property type="component" value="Unassembled WGS sequence"/>
</dbReference>
<feature type="compositionally biased region" description="Polar residues" evidence="1">
    <location>
        <begin position="81"/>
        <end position="94"/>
    </location>
</feature>
<evidence type="ECO:0000256" key="1">
    <source>
        <dbReference type="SAM" id="MobiDB-lite"/>
    </source>
</evidence>
<comment type="caution">
    <text evidence="3">The sequence shown here is derived from an EMBL/GenBank/DDBJ whole genome shotgun (WGS) entry which is preliminary data.</text>
</comment>
<keyword evidence="4" id="KW-1185">Reference proteome</keyword>
<accession>A0ABS6L7Z6</accession>
<feature type="region of interest" description="Disordered" evidence="1">
    <location>
        <begin position="81"/>
        <end position="100"/>
    </location>
</feature>
<evidence type="ECO:0000313" key="4">
    <source>
        <dbReference type="Proteomes" id="UP000699865"/>
    </source>
</evidence>
<protein>
    <recommendedName>
        <fullName evidence="2">Cyanophage baseplate Pam3 plug gp18 domain-containing protein</fullName>
    </recommendedName>
</protein>
<dbReference type="EMBL" id="JAFMOU010000072">
    <property type="protein sequence ID" value="MBU9837527.1"/>
    <property type="molecule type" value="Genomic_DNA"/>
</dbReference>
<feature type="domain" description="Cyanophage baseplate Pam3 plug gp18" evidence="2">
    <location>
        <begin position="4"/>
        <end position="100"/>
    </location>
</feature>
<proteinExistence type="predicted"/>
<sequence length="100" mass="10940">MNTTEIPLSANNQKFSITILGVQYQMQVNWRGAFWALDISDSTNSPLVFGIPLITGADLLAQYQYLGFGFSLVVICDVSGQENPTESDLGSQSHLLIVTE</sequence>
<evidence type="ECO:0000313" key="3">
    <source>
        <dbReference type="EMBL" id="MBU9837527.1"/>
    </source>
</evidence>
<name>A0ABS6L7Z6_9GAMM</name>
<dbReference type="RefSeq" id="WP_217139265.1">
    <property type="nucleotide sequence ID" value="NZ_JAFMOU010000072.1"/>
</dbReference>
<organism evidence="3 4">
    <name type="scientific">Rahnella perminowiae</name>
    <dbReference type="NCBI Taxonomy" id="2816244"/>
    <lineage>
        <taxon>Bacteria</taxon>
        <taxon>Pseudomonadati</taxon>
        <taxon>Pseudomonadota</taxon>
        <taxon>Gammaproteobacteria</taxon>
        <taxon>Enterobacterales</taxon>
        <taxon>Yersiniaceae</taxon>
        <taxon>Rahnella</taxon>
    </lineage>
</organism>
<gene>
    <name evidence="3" type="ORF">J1786_22275</name>
</gene>
<evidence type="ECO:0000259" key="2">
    <source>
        <dbReference type="Pfam" id="PF22479"/>
    </source>
</evidence>
<reference evidence="3 4" key="1">
    <citation type="submission" date="2021-03" db="EMBL/GenBank/DDBJ databases">
        <title>Five novel Rahnella species.</title>
        <authorList>
            <person name="Brady C."/>
            <person name="Asselin J."/>
            <person name="Beer S."/>
            <person name="Bruberg M.B."/>
            <person name="Crampton B."/>
            <person name="Venter S."/>
            <person name="Arnold D."/>
            <person name="Denman S."/>
        </authorList>
    </citation>
    <scope>NUCLEOTIDE SEQUENCE [LARGE SCALE GENOMIC DNA]</scope>
    <source>
        <strain evidence="3 4">L72c</strain>
    </source>
</reference>
<dbReference type="Pfam" id="PF22479">
    <property type="entry name" value="Pam3_gp18"/>
    <property type="match status" value="1"/>
</dbReference>